<accession>A0A4R3N4W5</accession>
<evidence type="ECO:0000313" key="2">
    <source>
        <dbReference type="Proteomes" id="UP000295717"/>
    </source>
</evidence>
<keyword evidence="2" id="KW-1185">Reference proteome</keyword>
<sequence>MEIPSSTAGLTQLATSLSQNKLEGAVGVAVLKKAIDIQEQSAMQLIQSLPSATQGLPAHVGTKLNVTA</sequence>
<dbReference type="EMBL" id="SMAO01000003">
    <property type="protein sequence ID" value="TCT22143.1"/>
    <property type="molecule type" value="Genomic_DNA"/>
</dbReference>
<dbReference type="OrthoDB" id="5772816at2"/>
<reference evidence="1 2" key="1">
    <citation type="submission" date="2019-03" db="EMBL/GenBank/DDBJ databases">
        <title>Genomic Encyclopedia of Type Strains, Phase IV (KMG-IV): sequencing the most valuable type-strain genomes for metagenomic binning, comparative biology and taxonomic classification.</title>
        <authorList>
            <person name="Goeker M."/>
        </authorList>
    </citation>
    <scope>NUCLEOTIDE SEQUENCE [LARGE SCALE GENOMIC DNA]</scope>
    <source>
        <strain evidence="1 2">DSM 13587</strain>
    </source>
</reference>
<organism evidence="1 2">
    <name type="scientific">Thiobaca trueperi</name>
    <dbReference type="NCBI Taxonomy" id="127458"/>
    <lineage>
        <taxon>Bacteria</taxon>
        <taxon>Pseudomonadati</taxon>
        <taxon>Pseudomonadota</taxon>
        <taxon>Gammaproteobacteria</taxon>
        <taxon>Chromatiales</taxon>
        <taxon>Chromatiaceae</taxon>
        <taxon>Thiobaca</taxon>
    </lineage>
</organism>
<dbReference type="Proteomes" id="UP000295717">
    <property type="component" value="Unassembled WGS sequence"/>
</dbReference>
<comment type="caution">
    <text evidence="1">The sequence shown here is derived from an EMBL/GenBank/DDBJ whole genome shotgun (WGS) entry which is preliminary data.</text>
</comment>
<gene>
    <name evidence="1" type="ORF">EDC35_103242</name>
</gene>
<dbReference type="InterPro" id="IPR025906">
    <property type="entry name" value="YjfB_motility"/>
</dbReference>
<evidence type="ECO:0000313" key="1">
    <source>
        <dbReference type="EMBL" id="TCT22143.1"/>
    </source>
</evidence>
<dbReference type="AlphaFoldDB" id="A0A4R3N4W5"/>
<dbReference type="Pfam" id="PF14070">
    <property type="entry name" value="YjfB_motility"/>
    <property type="match status" value="1"/>
</dbReference>
<proteinExistence type="predicted"/>
<name>A0A4R3N4W5_9GAMM</name>
<protein>
    <submittedName>
        <fullName evidence="1">Putative motility protein YjfB-like</fullName>
    </submittedName>
</protein>
<dbReference type="RefSeq" id="WP_132976542.1">
    <property type="nucleotide sequence ID" value="NZ_SMAO01000003.1"/>
</dbReference>